<feature type="transmembrane region" description="Helical" evidence="6">
    <location>
        <begin position="179"/>
        <end position="203"/>
    </location>
</feature>
<keyword evidence="9" id="KW-1185">Reference proteome</keyword>
<feature type="transmembrane region" description="Helical" evidence="6">
    <location>
        <begin position="223"/>
        <end position="250"/>
    </location>
</feature>
<dbReference type="Pfam" id="PF00002">
    <property type="entry name" value="7tm_2"/>
    <property type="match status" value="1"/>
</dbReference>
<keyword evidence="4 6" id="KW-0472">Membrane</keyword>
<dbReference type="EMBL" id="PDNB01000077">
    <property type="protein sequence ID" value="PGH11103.1"/>
    <property type="molecule type" value="Genomic_DNA"/>
</dbReference>
<dbReference type="GO" id="GO:0004930">
    <property type="term" value="F:G protein-coupled receptor activity"/>
    <property type="evidence" value="ECO:0007669"/>
    <property type="project" value="InterPro"/>
</dbReference>
<protein>
    <recommendedName>
        <fullName evidence="7">G-protein coupled receptors family 2 profile 2 domain-containing protein</fullName>
    </recommendedName>
</protein>
<dbReference type="GO" id="GO:0016020">
    <property type="term" value="C:membrane"/>
    <property type="evidence" value="ECO:0007669"/>
    <property type="project" value="UniProtKB-SubCell"/>
</dbReference>
<evidence type="ECO:0000256" key="5">
    <source>
        <dbReference type="SAM" id="MobiDB-lite"/>
    </source>
</evidence>
<dbReference type="Proteomes" id="UP000223968">
    <property type="component" value="Unassembled WGS sequence"/>
</dbReference>
<dbReference type="InterPro" id="IPR000832">
    <property type="entry name" value="GPCR_2_secretin-like"/>
</dbReference>
<feature type="transmembrane region" description="Helical" evidence="6">
    <location>
        <begin position="361"/>
        <end position="389"/>
    </location>
</feature>
<dbReference type="InterPro" id="IPR017981">
    <property type="entry name" value="GPCR_2-like_7TM"/>
</dbReference>
<sequence length="517" mass="57414">MAAPSNKNGLCPAPFMQEDLFPPTGGFLVGRWCEQIPSSQGRNVSCCLPCPQADWRYPDGFMEKTEVANWIAVVVFSLNCLMLLSFAVLPVKWTHRHYLSVCLALGIVFMELSFIVPLAAKPKECFNDITPNDMKSDLACAFSGAFIIFGGWAVIIWSFCRALSLHLQICWDVVPGKRFFYTTLTLGWLIPAIGLAVGLAITGTSYRFGSICHINHDHSLADFWGPLMGFAAAALVIQFVTLVYCIHVYIKSLFDNNPSTDNSSVLPSYPGSVRTVTARQAYRRIKRVIQLQWRGIAVVLAVIGNVVFFTVIFLSLDNIAKRTPEQTAKAKPWILCLVLSKGDKTKCAPQAASQGPNEASIMAVLVLLALSGIWTLLFLGRFSMILGWIDLIKRRIIRSKEFVSADARNGSSSRTYEMINPSRKDDVKSPDPLLFSSPDHLSMSTFRFSGSKGEAETYTREVKYTSPALSFSTPRPPSATHHANSYHRYGSSREWNPQSTFARSGQTGPYWYPDSNP</sequence>
<evidence type="ECO:0000313" key="9">
    <source>
        <dbReference type="Proteomes" id="UP000223968"/>
    </source>
</evidence>
<evidence type="ECO:0000256" key="6">
    <source>
        <dbReference type="SAM" id="Phobius"/>
    </source>
</evidence>
<keyword evidence="2 6" id="KW-0812">Transmembrane</keyword>
<dbReference type="Gene3D" id="1.20.1070.10">
    <property type="entry name" value="Rhodopsin 7-helix transmembrane proteins"/>
    <property type="match status" value="1"/>
</dbReference>
<dbReference type="InterPro" id="IPR053247">
    <property type="entry name" value="GPCR_GPR1/git3-like"/>
</dbReference>
<reference evidence="8 9" key="1">
    <citation type="submission" date="2017-10" db="EMBL/GenBank/DDBJ databases">
        <title>Comparative genomics in systemic dimorphic fungi from Ajellomycetaceae.</title>
        <authorList>
            <person name="Munoz J.F."/>
            <person name="Mcewen J.G."/>
            <person name="Clay O.K."/>
            <person name="Cuomo C.A."/>
        </authorList>
    </citation>
    <scope>NUCLEOTIDE SEQUENCE [LARGE SCALE GENOMIC DNA]</scope>
    <source>
        <strain evidence="8 9">UAMH5409</strain>
    </source>
</reference>
<feature type="domain" description="G-protein coupled receptors family 2 profile 2" evidence="7">
    <location>
        <begin position="61"/>
        <end position="251"/>
    </location>
</feature>
<dbReference type="PANTHER" id="PTHR42058">
    <property type="entry name" value="G_PROTEIN_RECEP_F2_4 DOMAIN-CONTAINING PROTEIN"/>
    <property type="match status" value="1"/>
</dbReference>
<accession>A0A2B7XQR3</accession>
<dbReference type="AlphaFoldDB" id="A0A2B7XQR3"/>
<feature type="transmembrane region" description="Helical" evidence="6">
    <location>
        <begin position="67"/>
        <end position="91"/>
    </location>
</feature>
<evidence type="ECO:0000256" key="3">
    <source>
        <dbReference type="ARBA" id="ARBA00022989"/>
    </source>
</evidence>
<dbReference type="GO" id="GO:0007166">
    <property type="term" value="P:cell surface receptor signaling pathway"/>
    <property type="evidence" value="ECO:0007669"/>
    <property type="project" value="InterPro"/>
</dbReference>
<feature type="compositionally biased region" description="Polar residues" evidence="5">
    <location>
        <begin position="493"/>
        <end position="507"/>
    </location>
</feature>
<comment type="subcellular location">
    <subcellularLocation>
        <location evidence="1">Membrane</location>
        <topology evidence="1">Multi-pass membrane protein</topology>
    </subcellularLocation>
</comment>
<name>A0A2B7XQR3_9EURO</name>
<dbReference type="STRING" id="1447875.A0A2B7XQR3"/>
<keyword evidence="3 6" id="KW-1133">Transmembrane helix</keyword>
<feature type="transmembrane region" description="Helical" evidence="6">
    <location>
        <begin position="98"/>
        <end position="120"/>
    </location>
</feature>
<evidence type="ECO:0000256" key="2">
    <source>
        <dbReference type="ARBA" id="ARBA00022692"/>
    </source>
</evidence>
<dbReference type="OrthoDB" id="26203at2759"/>
<feature type="transmembrane region" description="Helical" evidence="6">
    <location>
        <begin position="140"/>
        <end position="159"/>
    </location>
</feature>
<evidence type="ECO:0000259" key="7">
    <source>
        <dbReference type="PROSITE" id="PS50261"/>
    </source>
</evidence>
<feature type="transmembrane region" description="Helical" evidence="6">
    <location>
        <begin position="293"/>
        <end position="316"/>
    </location>
</feature>
<dbReference type="PANTHER" id="PTHR42058:SF1">
    <property type="entry name" value="G-PROTEIN COUPLED RECEPTORS FAMILY 2 PROFILE 2 DOMAIN-CONTAINING PROTEIN"/>
    <property type="match status" value="1"/>
</dbReference>
<proteinExistence type="predicted"/>
<dbReference type="PROSITE" id="PS50261">
    <property type="entry name" value="G_PROTEIN_RECEP_F2_4"/>
    <property type="match status" value="1"/>
</dbReference>
<evidence type="ECO:0000256" key="1">
    <source>
        <dbReference type="ARBA" id="ARBA00004141"/>
    </source>
</evidence>
<evidence type="ECO:0000256" key="4">
    <source>
        <dbReference type="ARBA" id="ARBA00023136"/>
    </source>
</evidence>
<comment type="caution">
    <text evidence="8">The sequence shown here is derived from an EMBL/GenBank/DDBJ whole genome shotgun (WGS) entry which is preliminary data.</text>
</comment>
<organism evidence="8 9">
    <name type="scientific">Helicocarpus griseus UAMH5409</name>
    <dbReference type="NCBI Taxonomy" id="1447875"/>
    <lineage>
        <taxon>Eukaryota</taxon>
        <taxon>Fungi</taxon>
        <taxon>Dikarya</taxon>
        <taxon>Ascomycota</taxon>
        <taxon>Pezizomycotina</taxon>
        <taxon>Eurotiomycetes</taxon>
        <taxon>Eurotiomycetidae</taxon>
        <taxon>Onygenales</taxon>
        <taxon>Ajellomycetaceae</taxon>
        <taxon>Helicocarpus</taxon>
    </lineage>
</organism>
<feature type="region of interest" description="Disordered" evidence="5">
    <location>
        <begin position="469"/>
        <end position="517"/>
    </location>
</feature>
<gene>
    <name evidence="8" type="ORF">AJ79_05048</name>
</gene>
<evidence type="ECO:0000313" key="8">
    <source>
        <dbReference type="EMBL" id="PGH11103.1"/>
    </source>
</evidence>